<dbReference type="SUPFAM" id="SSF81321">
    <property type="entry name" value="Family A G protein-coupled receptor-like"/>
    <property type="match status" value="1"/>
</dbReference>
<evidence type="ECO:0000256" key="6">
    <source>
        <dbReference type="ARBA" id="ARBA00023136"/>
    </source>
</evidence>
<dbReference type="PANTHER" id="PTHR24229:SF80">
    <property type="entry name" value="MELANIN-CONCENTRATING HORMONE RECEPTOR 1-LIKE"/>
    <property type="match status" value="1"/>
</dbReference>
<keyword evidence="9" id="KW-0325">Glycoprotein</keyword>
<evidence type="ECO:0000256" key="9">
    <source>
        <dbReference type="ARBA" id="ARBA00023180"/>
    </source>
</evidence>
<evidence type="ECO:0000256" key="7">
    <source>
        <dbReference type="ARBA" id="ARBA00023157"/>
    </source>
</evidence>
<keyword evidence="8 11" id="KW-0675">Receptor</keyword>
<reference evidence="15" key="1">
    <citation type="submission" date="2025-08" db="UniProtKB">
        <authorList>
            <consortium name="RefSeq"/>
        </authorList>
    </citation>
    <scope>IDENTIFICATION</scope>
    <source>
        <tissue evidence="15">Testes</tissue>
    </source>
</reference>
<sequence>MDLNSTENGTDAFFGGADSRLEEIIIPIVFGFTCLLGIIGNSLVIYVILKHNKMKTVANVYIMNLALADLLFMIMIPFISYQQAMNMWPFGSAWCKISMAVDGMNQCTGIYCLTAMAFDRYLAIVHPIKSLKRRTVRIAGAVNISIWVVAFVTVMPLWLYTKAVTIPGTGISICAVDWPYDTFGAVFLLYMFVFGLALPVVIITLCYLLMIKKLYVGVSPLGESHTKKPTKKVARMVLTVIFVFVICWTPFYTIQFVGAFSDDDWRPDKTFYGFFYFALCLSYFNSCVNPLIYSFMSDNFRKCFAKVVTCKRLYDTDIEGETKLNRNSGSGEDGKTIGTVANSQMVLNMAATENPGNPRQT</sequence>
<evidence type="ECO:0000256" key="2">
    <source>
        <dbReference type="ARBA" id="ARBA00022475"/>
    </source>
</evidence>
<feature type="transmembrane region" description="Helical" evidence="12">
    <location>
        <begin position="61"/>
        <end position="81"/>
    </location>
</feature>
<evidence type="ECO:0000256" key="1">
    <source>
        <dbReference type="ARBA" id="ARBA00004651"/>
    </source>
</evidence>
<keyword evidence="7" id="KW-1015">Disulfide bond</keyword>
<dbReference type="RefSeq" id="XP_002730938.1">
    <property type="nucleotide sequence ID" value="XM_002730892.1"/>
</dbReference>
<keyword evidence="2" id="KW-1003">Cell membrane</keyword>
<protein>
    <submittedName>
        <fullName evidence="15">Somatostatin receptor type 2-like</fullName>
    </submittedName>
</protein>
<dbReference type="InterPro" id="IPR000586">
    <property type="entry name" value="Somatstn_rcpt"/>
</dbReference>
<dbReference type="PROSITE" id="PS50262">
    <property type="entry name" value="G_PROTEIN_RECEP_F1_2"/>
    <property type="match status" value="1"/>
</dbReference>
<keyword evidence="6 12" id="KW-0472">Membrane</keyword>
<dbReference type="Gene3D" id="1.20.1070.10">
    <property type="entry name" value="Rhodopsin 7-helix transmembrane proteins"/>
    <property type="match status" value="1"/>
</dbReference>
<feature type="transmembrane region" description="Helical" evidence="12">
    <location>
        <begin position="232"/>
        <end position="251"/>
    </location>
</feature>
<evidence type="ECO:0000256" key="4">
    <source>
        <dbReference type="ARBA" id="ARBA00022989"/>
    </source>
</evidence>
<evidence type="ECO:0000313" key="14">
    <source>
        <dbReference type="Proteomes" id="UP000694865"/>
    </source>
</evidence>
<feature type="domain" description="G-protein coupled receptors family 1 profile" evidence="13">
    <location>
        <begin position="40"/>
        <end position="293"/>
    </location>
</feature>
<evidence type="ECO:0000256" key="12">
    <source>
        <dbReference type="SAM" id="Phobius"/>
    </source>
</evidence>
<dbReference type="CDD" id="cd14970">
    <property type="entry name" value="7tmA_Opioid_R-like"/>
    <property type="match status" value="1"/>
</dbReference>
<evidence type="ECO:0000313" key="15">
    <source>
        <dbReference type="RefSeq" id="XP_002730938.1"/>
    </source>
</evidence>
<evidence type="ECO:0000256" key="8">
    <source>
        <dbReference type="ARBA" id="ARBA00023170"/>
    </source>
</evidence>
<feature type="transmembrane region" description="Helical" evidence="12">
    <location>
        <begin position="138"/>
        <end position="160"/>
    </location>
</feature>
<dbReference type="GeneID" id="100372801"/>
<dbReference type="Pfam" id="PF00001">
    <property type="entry name" value="7tm_1"/>
    <property type="match status" value="1"/>
</dbReference>
<keyword evidence="10 11" id="KW-0807">Transducer</keyword>
<feature type="transmembrane region" description="Helical" evidence="12">
    <location>
        <begin position="187"/>
        <end position="211"/>
    </location>
</feature>
<evidence type="ECO:0000259" key="13">
    <source>
        <dbReference type="PROSITE" id="PS50262"/>
    </source>
</evidence>
<keyword evidence="4 12" id="KW-1133">Transmembrane helix</keyword>
<evidence type="ECO:0000256" key="10">
    <source>
        <dbReference type="ARBA" id="ARBA00023224"/>
    </source>
</evidence>
<feature type="transmembrane region" description="Helical" evidence="12">
    <location>
        <begin position="271"/>
        <end position="292"/>
    </location>
</feature>
<name>A0ABM0GJ24_SACKO</name>
<accession>A0ABM0GJ24</accession>
<comment type="similarity">
    <text evidence="11">Belongs to the G-protein coupled receptor 1 family.</text>
</comment>
<dbReference type="PRINTS" id="PR00246">
    <property type="entry name" value="SOMATOSTATNR"/>
</dbReference>
<keyword evidence="14" id="KW-1185">Reference proteome</keyword>
<dbReference type="PRINTS" id="PR00237">
    <property type="entry name" value="GPCRRHODOPSN"/>
</dbReference>
<keyword evidence="5 11" id="KW-0297">G-protein coupled receptor</keyword>
<dbReference type="PROSITE" id="PS00237">
    <property type="entry name" value="G_PROTEIN_RECEP_F1_1"/>
    <property type="match status" value="1"/>
</dbReference>
<dbReference type="Proteomes" id="UP000694865">
    <property type="component" value="Unplaced"/>
</dbReference>
<dbReference type="InterPro" id="IPR017452">
    <property type="entry name" value="GPCR_Rhodpsn_7TM"/>
</dbReference>
<feature type="transmembrane region" description="Helical" evidence="12">
    <location>
        <begin position="24"/>
        <end position="49"/>
    </location>
</feature>
<evidence type="ECO:0000256" key="5">
    <source>
        <dbReference type="ARBA" id="ARBA00023040"/>
    </source>
</evidence>
<dbReference type="SMART" id="SM01381">
    <property type="entry name" value="7TM_GPCR_Srsx"/>
    <property type="match status" value="1"/>
</dbReference>
<organism evidence="14 15">
    <name type="scientific">Saccoglossus kowalevskii</name>
    <name type="common">Acorn worm</name>
    <dbReference type="NCBI Taxonomy" id="10224"/>
    <lineage>
        <taxon>Eukaryota</taxon>
        <taxon>Metazoa</taxon>
        <taxon>Hemichordata</taxon>
        <taxon>Enteropneusta</taxon>
        <taxon>Harrimaniidae</taxon>
        <taxon>Saccoglossus</taxon>
    </lineage>
</organism>
<keyword evidence="3 11" id="KW-0812">Transmembrane</keyword>
<gene>
    <name evidence="15" type="primary">LOC100372801</name>
</gene>
<evidence type="ECO:0000256" key="11">
    <source>
        <dbReference type="RuleBase" id="RU000688"/>
    </source>
</evidence>
<dbReference type="InterPro" id="IPR000276">
    <property type="entry name" value="GPCR_Rhodpsn"/>
</dbReference>
<comment type="subcellular location">
    <subcellularLocation>
        <location evidence="1">Cell membrane</location>
        <topology evidence="1">Multi-pass membrane protein</topology>
    </subcellularLocation>
</comment>
<proteinExistence type="inferred from homology"/>
<dbReference type="PANTHER" id="PTHR24229">
    <property type="entry name" value="NEUROPEPTIDES RECEPTOR"/>
    <property type="match status" value="1"/>
</dbReference>
<evidence type="ECO:0000256" key="3">
    <source>
        <dbReference type="ARBA" id="ARBA00022692"/>
    </source>
</evidence>